<dbReference type="PRINTS" id="PR00455">
    <property type="entry name" value="HTHTETR"/>
</dbReference>
<proteinExistence type="predicted"/>
<dbReference type="InterPro" id="IPR050109">
    <property type="entry name" value="HTH-type_TetR-like_transc_reg"/>
</dbReference>
<reference evidence="6 7" key="1">
    <citation type="submission" date="2022-06" db="EMBL/GenBank/DDBJ databases">
        <title>Ideonella sp. NS12-5 Genome sequencing and assembly.</title>
        <authorList>
            <person name="Jung Y."/>
        </authorList>
    </citation>
    <scope>NUCLEOTIDE SEQUENCE [LARGE SCALE GENOMIC DNA]</scope>
    <source>
        <strain evidence="6 7">NS12-5</strain>
    </source>
</reference>
<gene>
    <name evidence="6" type="ORF">M0L44_06500</name>
</gene>
<keyword evidence="7" id="KW-1185">Reference proteome</keyword>
<dbReference type="PANTHER" id="PTHR30055">
    <property type="entry name" value="HTH-TYPE TRANSCRIPTIONAL REGULATOR RUTR"/>
    <property type="match status" value="1"/>
</dbReference>
<keyword evidence="3" id="KW-0804">Transcription</keyword>
<name>A0ABT1BJH5_9BURK</name>
<dbReference type="EMBL" id="JAMXMC010000003">
    <property type="protein sequence ID" value="MCO5976368.1"/>
    <property type="molecule type" value="Genomic_DNA"/>
</dbReference>
<dbReference type="Gene3D" id="1.10.357.10">
    <property type="entry name" value="Tetracycline Repressor, domain 2"/>
    <property type="match status" value="1"/>
</dbReference>
<organism evidence="6 7">
    <name type="scientific">Ideonella oryzae</name>
    <dbReference type="NCBI Taxonomy" id="2937441"/>
    <lineage>
        <taxon>Bacteria</taxon>
        <taxon>Pseudomonadati</taxon>
        <taxon>Pseudomonadota</taxon>
        <taxon>Betaproteobacteria</taxon>
        <taxon>Burkholderiales</taxon>
        <taxon>Sphaerotilaceae</taxon>
        <taxon>Ideonella</taxon>
    </lineage>
</organism>
<evidence type="ECO:0000256" key="4">
    <source>
        <dbReference type="PROSITE-ProRule" id="PRU00335"/>
    </source>
</evidence>
<dbReference type="PANTHER" id="PTHR30055:SF234">
    <property type="entry name" value="HTH-TYPE TRANSCRIPTIONAL REGULATOR BETI"/>
    <property type="match status" value="1"/>
</dbReference>
<evidence type="ECO:0000313" key="6">
    <source>
        <dbReference type="EMBL" id="MCO5976368.1"/>
    </source>
</evidence>
<dbReference type="Proteomes" id="UP001204851">
    <property type="component" value="Unassembled WGS sequence"/>
</dbReference>
<evidence type="ECO:0000256" key="2">
    <source>
        <dbReference type="ARBA" id="ARBA00023125"/>
    </source>
</evidence>
<dbReference type="RefSeq" id="WP_252768837.1">
    <property type="nucleotide sequence ID" value="NZ_JAMXMC010000003.1"/>
</dbReference>
<feature type="DNA-binding region" description="H-T-H motif" evidence="4">
    <location>
        <begin position="22"/>
        <end position="41"/>
    </location>
</feature>
<dbReference type="InterPro" id="IPR001647">
    <property type="entry name" value="HTH_TetR"/>
</dbReference>
<keyword evidence="1" id="KW-0805">Transcription regulation</keyword>
<protein>
    <submittedName>
        <fullName evidence="6">TetR/AcrR family transcriptional regulator</fullName>
    </submittedName>
</protein>
<feature type="domain" description="HTH tetR-type" evidence="5">
    <location>
        <begin position="1"/>
        <end position="59"/>
    </location>
</feature>
<comment type="caution">
    <text evidence="6">The sequence shown here is derived from an EMBL/GenBank/DDBJ whole genome shotgun (WGS) entry which is preliminary data.</text>
</comment>
<evidence type="ECO:0000259" key="5">
    <source>
        <dbReference type="PROSITE" id="PS50977"/>
    </source>
</evidence>
<dbReference type="InterPro" id="IPR009057">
    <property type="entry name" value="Homeodomain-like_sf"/>
</dbReference>
<keyword evidence="2 4" id="KW-0238">DNA-binding</keyword>
<evidence type="ECO:0000313" key="7">
    <source>
        <dbReference type="Proteomes" id="UP001204851"/>
    </source>
</evidence>
<dbReference type="PROSITE" id="PS50977">
    <property type="entry name" value="HTH_TETR_2"/>
    <property type="match status" value="1"/>
</dbReference>
<dbReference type="SUPFAM" id="SSF46689">
    <property type="entry name" value="Homeodomain-like"/>
    <property type="match status" value="1"/>
</dbReference>
<accession>A0ABT1BJH5</accession>
<evidence type="ECO:0000256" key="3">
    <source>
        <dbReference type="ARBA" id="ARBA00023163"/>
    </source>
</evidence>
<sequence>MRAQIVEASMALFHQGGERAVSMRALARQLGISTMALYTYFPTKAHLMHHIWADMLRLACAQGELAGAESPCDWSRLDACLQGFLSYWMDHPDHLREILAAWQAETDGRGYPPWFGAQRVQLDLLLRPLSGQAGQEEALLDVCRDQVLSQILGTQMLLLARANESRAAQQGLIECATQAALASLRHRLGCQAAIAG</sequence>
<evidence type="ECO:0000256" key="1">
    <source>
        <dbReference type="ARBA" id="ARBA00023015"/>
    </source>
</evidence>
<dbReference type="Pfam" id="PF00440">
    <property type="entry name" value="TetR_N"/>
    <property type="match status" value="1"/>
</dbReference>